<feature type="non-terminal residue" evidence="9">
    <location>
        <position position="1"/>
    </location>
</feature>
<dbReference type="FunFam" id="1.10.520.10:FF:000021">
    <property type="entry name" value="Peroxidase"/>
    <property type="match status" value="1"/>
</dbReference>
<comment type="similarity">
    <text evidence="6">Belongs to the peroxidase family.</text>
</comment>
<keyword evidence="4 7" id="KW-0560">Oxidoreductase</keyword>
<gene>
    <name evidence="9" type="ORF">M501DRAFT_920921</name>
</gene>
<evidence type="ECO:0000313" key="9">
    <source>
        <dbReference type="EMBL" id="KAF2837935.1"/>
    </source>
</evidence>
<dbReference type="SUPFAM" id="SSF48113">
    <property type="entry name" value="Heme-dependent peroxidases"/>
    <property type="match status" value="1"/>
</dbReference>
<keyword evidence="5" id="KW-0408">Iron</keyword>
<dbReference type="PRINTS" id="PR00458">
    <property type="entry name" value="PEROXIDASE"/>
</dbReference>
<comment type="caution">
    <text evidence="9">The sequence shown here is derived from an EMBL/GenBank/DDBJ whole genome shotgun (WGS) entry which is preliminary data.</text>
</comment>
<dbReference type="Proteomes" id="UP000799429">
    <property type="component" value="Unassembled WGS sequence"/>
</dbReference>
<keyword evidence="1 7" id="KW-0575">Peroxidase</keyword>
<dbReference type="PANTHER" id="PTHR31356">
    <property type="entry name" value="THYLAKOID LUMENAL 29 KDA PROTEIN, CHLOROPLASTIC-RELATED"/>
    <property type="match status" value="1"/>
</dbReference>
<accession>A0A9P4SA08</accession>
<dbReference type="GO" id="GO:0042744">
    <property type="term" value="P:hydrogen peroxide catabolic process"/>
    <property type="evidence" value="ECO:0007669"/>
    <property type="project" value="TreeGrafter"/>
</dbReference>
<evidence type="ECO:0000313" key="10">
    <source>
        <dbReference type="Proteomes" id="UP000799429"/>
    </source>
</evidence>
<dbReference type="GO" id="GO:0004601">
    <property type="term" value="F:peroxidase activity"/>
    <property type="evidence" value="ECO:0007669"/>
    <property type="project" value="UniProtKB-KW"/>
</dbReference>
<evidence type="ECO:0000256" key="7">
    <source>
        <dbReference type="RuleBase" id="RU363051"/>
    </source>
</evidence>
<dbReference type="InterPro" id="IPR010255">
    <property type="entry name" value="Haem_peroxidase_sf"/>
</dbReference>
<keyword evidence="3" id="KW-0479">Metal-binding</keyword>
<dbReference type="EC" id="1.11.1.-" evidence="7"/>
<dbReference type="InterPro" id="IPR002016">
    <property type="entry name" value="Haem_peroxidase"/>
</dbReference>
<evidence type="ECO:0000256" key="6">
    <source>
        <dbReference type="RuleBase" id="RU004241"/>
    </source>
</evidence>
<evidence type="ECO:0000259" key="8">
    <source>
        <dbReference type="PROSITE" id="PS50873"/>
    </source>
</evidence>
<evidence type="ECO:0000256" key="4">
    <source>
        <dbReference type="ARBA" id="ARBA00023002"/>
    </source>
</evidence>
<dbReference type="OrthoDB" id="2113341at2759"/>
<dbReference type="GO" id="GO:0046872">
    <property type="term" value="F:metal ion binding"/>
    <property type="evidence" value="ECO:0007669"/>
    <property type="project" value="UniProtKB-UniRule"/>
</dbReference>
<dbReference type="Gene3D" id="1.10.420.10">
    <property type="entry name" value="Peroxidase, domain 2"/>
    <property type="match status" value="1"/>
</dbReference>
<dbReference type="PANTHER" id="PTHR31356:SF66">
    <property type="entry name" value="CATALASE-PEROXIDASE"/>
    <property type="match status" value="1"/>
</dbReference>
<evidence type="ECO:0000256" key="5">
    <source>
        <dbReference type="ARBA" id="ARBA00023004"/>
    </source>
</evidence>
<reference evidence="9" key="1">
    <citation type="journal article" date="2020" name="Stud. Mycol.">
        <title>101 Dothideomycetes genomes: a test case for predicting lifestyles and emergence of pathogens.</title>
        <authorList>
            <person name="Haridas S."/>
            <person name="Albert R."/>
            <person name="Binder M."/>
            <person name="Bloem J."/>
            <person name="Labutti K."/>
            <person name="Salamov A."/>
            <person name="Andreopoulos B."/>
            <person name="Baker S."/>
            <person name="Barry K."/>
            <person name="Bills G."/>
            <person name="Bluhm B."/>
            <person name="Cannon C."/>
            <person name="Castanera R."/>
            <person name="Culley D."/>
            <person name="Daum C."/>
            <person name="Ezra D."/>
            <person name="Gonzalez J."/>
            <person name="Henrissat B."/>
            <person name="Kuo A."/>
            <person name="Liang C."/>
            <person name="Lipzen A."/>
            <person name="Lutzoni F."/>
            <person name="Magnuson J."/>
            <person name="Mondo S."/>
            <person name="Nolan M."/>
            <person name="Ohm R."/>
            <person name="Pangilinan J."/>
            <person name="Park H.-J."/>
            <person name="Ramirez L."/>
            <person name="Alfaro M."/>
            <person name="Sun H."/>
            <person name="Tritt A."/>
            <person name="Yoshinaga Y."/>
            <person name="Zwiers L.-H."/>
            <person name="Turgeon B."/>
            <person name="Goodwin S."/>
            <person name="Spatafora J."/>
            <person name="Crous P."/>
            <person name="Grigoriev I."/>
        </authorList>
    </citation>
    <scope>NUCLEOTIDE SEQUENCE</scope>
    <source>
        <strain evidence="9">CBS 101060</strain>
    </source>
</reference>
<dbReference type="GO" id="GO:0020037">
    <property type="term" value="F:heme binding"/>
    <property type="evidence" value="ECO:0007669"/>
    <property type="project" value="UniProtKB-UniRule"/>
</dbReference>
<dbReference type="EMBL" id="MU006098">
    <property type="protein sequence ID" value="KAF2837935.1"/>
    <property type="molecule type" value="Genomic_DNA"/>
</dbReference>
<evidence type="ECO:0000256" key="2">
    <source>
        <dbReference type="ARBA" id="ARBA00022617"/>
    </source>
</evidence>
<dbReference type="PROSITE" id="PS00436">
    <property type="entry name" value="PEROXIDASE_2"/>
    <property type="match status" value="1"/>
</dbReference>
<dbReference type="Pfam" id="PF00141">
    <property type="entry name" value="peroxidase"/>
    <property type="match status" value="1"/>
</dbReference>
<evidence type="ECO:0000256" key="3">
    <source>
        <dbReference type="ARBA" id="ARBA00022723"/>
    </source>
</evidence>
<name>A0A9P4SA08_9PEZI</name>
<keyword evidence="2" id="KW-0349">Heme</keyword>
<proteinExistence type="inferred from homology"/>
<dbReference type="GO" id="GO:0034599">
    <property type="term" value="P:cellular response to oxidative stress"/>
    <property type="evidence" value="ECO:0007669"/>
    <property type="project" value="InterPro"/>
</dbReference>
<sequence length="317" mass="34403">LIGDLVNGATTPVGRSVTNILQGTESAESHEAGYRPAPFMSRACRKDTCCIWSHISRALTASFTGRGGRCNKWARAAIRLGFHDAGTWSKSLASRGQDFGGADGSIVLSGQEKGRPENKGLEEIIEMARRWQRIYGVGMGDLIQFAAIHAVVTCPLGPRIRFFAGRKDSSRPAPDGLLPGVFASADSLINLFEDKTISPHELAALLGAHSTSKQFFIDPRKSGAPQDSTPGVWDTLFYNQTTAGKTPSQVFKFQSDVVLAQDPRIKSEWESFAGQGGQEHWNEDYARAYTRLSLLGVNNINGLTECSKVLPAAKRGF</sequence>
<dbReference type="AlphaFoldDB" id="A0A9P4SA08"/>
<keyword evidence="10" id="KW-1185">Reference proteome</keyword>
<dbReference type="InterPro" id="IPR019794">
    <property type="entry name" value="Peroxidases_AS"/>
</dbReference>
<evidence type="ECO:0000256" key="1">
    <source>
        <dbReference type="ARBA" id="ARBA00022559"/>
    </source>
</evidence>
<organism evidence="9 10">
    <name type="scientific">Patellaria atrata CBS 101060</name>
    <dbReference type="NCBI Taxonomy" id="1346257"/>
    <lineage>
        <taxon>Eukaryota</taxon>
        <taxon>Fungi</taxon>
        <taxon>Dikarya</taxon>
        <taxon>Ascomycota</taxon>
        <taxon>Pezizomycotina</taxon>
        <taxon>Dothideomycetes</taxon>
        <taxon>Dothideomycetes incertae sedis</taxon>
        <taxon>Patellariales</taxon>
        <taxon>Patellariaceae</taxon>
        <taxon>Patellaria</taxon>
    </lineage>
</organism>
<dbReference type="GO" id="GO:0000302">
    <property type="term" value="P:response to reactive oxygen species"/>
    <property type="evidence" value="ECO:0007669"/>
    <property type="project" value="TreeGrafter"/>
</dbReference>
<feature type="non-terminal residue" evidence="9">
    <location>
        <position position="317"/>
    </location>
</feature>
<dbReference type="InterPro" id="IPR044831">
    <property type="entry name" value="Ccp1-like"/>
</dbReference>
<dbReference type="PROSITE" id="PS50873">
    <property type="entry name" value="PEROXIDASE_4"/>
    <property type="match status" value="1"/>
</dbReference>
<feature type="domain" description="Plant heme peroxidase family profile" evidence="8">
    <location>
        <begin position="74"/>
        <end position="210"/>
    </location>
</feature>
<dbReference type="Gene3D" id="1.10.520.10">
    <property type="match status" value="1"/>
</dbReference>
<protein>
    <recommendedName>
        <fullName evidence="7">Peroxidase</fullName>
        <ecNumber evidence="7">1.11.1.-</ecNumber>
    </recommendedName>
</protein>